<comment type="similarity">
    <text evidence="9 11">Belongs to the DnaJ family.</text>
</comment>
<feature type="binding site" evidence="11">
    <location>
        <position position="188"/>
    </location>
    <ligand>
        <name>Zn(2+)</name>
        <dbReference type="ChEBI" id="CHEBI:29105"/>
        <label>2</label>
    </ligand>
</feature>
<evidence type="ECO:0000256" key="7">
    <source>
        <dbReference type="ARBA" id="ARBA00023016"/>
    </source>
</evidence>
<dbReference type="InterPro" id="IPR036410">
    <property type="entry name" value="HSP_DnaJ_Cys-rich_dom_sf"/>
</dbReference>
<comment type="function">
    <text evidence="11">Participates actively in the response to hyperosmotic and heat shock by preventing the aggregation of stress-denatured proteins and by disaggregating proteins, also in an autonomous, DnaK-independent fashion. Unfolded proteins bind initially to DnaJ; upon interaction with the DnaJ-bound protein, DnaK hydrolyzes its bound ATP, resulting in the formation of a stable complex. GrpE releases ADP from DnaK; ATP binding to DnaK triggers the release of the substrate protein, thus completing the reaction cycle. Several rounds of ATP-dependent interactions between DnaJ, DnaK and GrpE are required for fully efficient folding. Also involved, together with DnaK and GrpE, in the DNA replication of plasmids through activation of initiation proteins.</text>
</comment>
<dbReference type="SUPFAM" id="SSF49493">
    <property type="entry name" value="HSP40/DnaJ peptide-binding domain"/>
    <property type="match status" value="2"/>
</dbReference>
<keyword evidence="8 11" id="KW-0143">Chaperone</keyword>
<reference evidence="15" key="1">
    <citation type="submission" date="2020-10" db="EMBL/GenBank/DDBJ databases">
        <authorList>
            <person name="Gilroy R."/>
        </authorList>
    </citation>
    <scope>NUCLEOTIDE SEQUENCE</scope>
    <source>
        <strain evidence="15">C6-149</strain>
    </source>
</reference>
<feature type="repeat" description="CXXCXGXG motif" evidence="11">
    <location>
        <begin position="145"/>
        <end position="152"/>
    </location>
</feature>
<dbReference type="Pfam" id="PF00226">
    <property type="entry name" value="DnaJ"/>
    <property type="match status" value="1"/>
</dbReference>
<feature type="binding site" evidence="11">
    <location>
        <position position="162"/>
    </location>
    <ligand>
        <name>Zn(2+)</name>
        <dbReference type="ChEBI" id="CHEBI:29105"/>
        <label>2</label>
    </ligand>
</feature>
<evidence type="ECO:0000256" key="3">
    <source>
        <dbReference type="ARBA" id="ARBA00022723"/>
    </source>
</evidence>
<evidence type="ECO:0000313" key="15">
    <source>
        <dbReference type="EMBL" id="MBO8441501.1"/>
    </source>
</evidence>
<feature type="domain" description="CR-type" evidence="14">
    <location>
        <begin position="132"/>
        <end position="214"/>
    </location>
</feature>
<dbReference type="InterPro" id="IPR001623">
    <property type="entry name" value="DnaJ_domain"/>
</dbReference>
<dbReference type="NCBIfam" id="TIGR02349">
    <property type="entry name" value="DnaJ_bact"/>
    <property type="match status" value="1"/>
</dbReference>
<dbReference type="SUPFAM" id="SSF57938">
    <property type="entry name" value="DnaJ/Hsp40 cysteine-rich domain"/>
    <property type="match status" value="1"/>
</dbReference>
<comment type="subcellular location">
    <subcellularLocation>
        <location evidence="11">Cytoplasm</location>
    </subcellularLocation>
</comment>
<dbReference type="GO" id="GO:0031072">
    <property type="term" value="F:heat shock protein binding"/>
    <property type="evidence" value="ECO:0007669"/>
    <property type="project" value="InterPro"/>
</dbReference>
<dbReference type="Proteomes" id="UP000823614">
    <property type="component" value="Unassembled WGS sequence"/>
</dbReference>
<accession>A0A9D9E5E5</accession>
<proteinExistence type="inferred from homology"/>
<dbReference type="GO" id="GO:0009408">
    <property type="term" value="P:response to heat"/>
    <property type="evidence" value="ECO:0007669"/>
    <property type="project" value="InterPro"/>
</dbReference>
<evidence type="ECO:0000256" key="8">
    <source>
        <dbReference type="ARBA" id="ARBA00023186"/>
    </source>
</evidence>
<dbReference type="GO" id="GO:0008270">
    <property type="term" value="F:zinc ion binding"/>
    <property type="evidence" value="ECO:0007669"/>
    <property type="project" value="UniProtKB-UniRule"/>
</dbReference>
<evidence type="ECO:0000256" key="1">
    <source>
        <dbReference type="ARBA" id="ARBA00022490"/>
    </source>
</evidence>
<dbReference type="FunFam" id="1.10.287.110:FF:000031">
    <property type="entry name" value="Molecular chaperone DnaJ"/>
    <property type="match status" value="1"/>
</dbReference>
<evidence type="ECO:0000259" key="13">
    <source>
        <dbReference type="PROSITE" id="PS50076"/>
    </source>
</evidence>
<dbReference type="PROSITE" id="PS50076">
    <property type="entry name" value="DNAJ_2"/>
    <property type="match status" value="1"/>
</dbReference>
<feature type="zinc finger region" description="CR-type" evidence="12">
    <location>
        <begin position="132"/>
        <end position="214"/>
    </location>
</feature>
<feature type="binding site" evidence="11">
    <location>
        <position position="202"/>
    </location>
    <ligand>
        <name>Zn(2+)</name>
        <dbReference type="ChEBI" id="CHEBI:29105"/>
        <label>1</label>
    </ligand>
</feature>
<dbReference type="GO" id="GO:0005524">
    <property type="term" value="F:ATP binding"/>
    <property type="evidence" value="ECO:0007669"/>
    <property type="project" value="InterPro"/>
</dbReference>
<dbReference type="SUPFAM" id="SSF46565">
    <property type="entry name" value="Chaperone J-domain"/>
    <property type="match status" value="1"/>
</dbReference>
<evidence type="ECO:0000256" key="6">
    <source>
        <dbReference type="ARBA" id="ARBA00022833"/>
    </source>
</evidence>
<gene>
    <name evidence="11 15" type="primary">dnaJ</name>
    <name evidence="15" type="ORF">IAA89_03525</name>
</gene>
<dbReference type="PRINTS" id="PR00625">
    <property type="entry name" value="JDOMAIN"/>
</dbReference>
<evidence type="ECO:0000256" key="10">
    <source>
        <dbReference type="ARBA" id="ARBA00067609"/>
    </source>
</evidence>
<sequence length="368" mass="40314">MANKDPYDVLGVDHNASQDEIKKAYRKLSKKYHPDLNKAPDAEEKFKEVAEAYEKIGDPEKRKQYDQFGDAGQQFGGGQSGFQDFGSQGFGFDDIFSQMFGGGRTRRDPNPPQQGQDLQYSMSLKFEEAVFGKKTTIKYDREEECSACHGTGAKPGTSPVTCSKCNGIGYTETVRNTPFGQMRSQQVCDRCHGTGKEIKEKCPTCHGTGRQINKHKIEVNIPAGIDDGQTMRLQGQGEAGVNGGPYGDLYIVFKVKKSDIFTRDGANIKYNQNLNFVQTALGDEIDVKTVHGDVKLKIPAGTQPGTVFRLKGKGAPKLHGSGNGDELVTVRVNVPKSLNKKQKEALKAFAKASGYDLPTGNGGFFDKF</sequence>
<protein>
    <recommendedName>
        <fullName evidence="10 11">Chaperone protein DnaJ</fullName>
    </recommendedName>
</protein>
<keyword evidence="1 11" id="KW-0963">Cytoplasm</keyword>
<reference evidence="15" key="2">
    <citation type="journal article" date="2021" name="PeerJ">
        <title>Extensive microbial diversity within the chicken gut microbiome revealed by metagenomics and culture.</title>
        <authorList>
            <person name="Gilroy R."/>
            <person name="Ravi A."/>
            <person name="Getino M."/>
            <person name="Pursley I."/>
            <person name="Horton D.L."/>
            <person name="Alikhan N.F."/>
            <person name="Baker D."/>
            <person name="Gharbi K."/>
            <person name="Hall N."/>
            <person name="Watson M."/>
            <person name="Adriaenssens E.M."/>
            <person name="Foster-Nyarko E."/>
            <person name="Jarju S."/>
            <person name="Secka A."/>
            <person name="Antonio M."/>
            <person name="Oren A."/>
            <person name="Chaudhuri R.R."/>
            <person name="La Ragione R."/>
            <person name="Hildebrand F."/>
            <person name="Pallen M.J."/>
        </authorList>
    </citation>
    <scope>NUCLEOTIDE SEQUENCE</scope>
    <source>
        <strain evidence="15">C6-149</strain>
    </source>
</reference>
<keyword evidence="5 11" id="KW-0863">Zinc-finger</keyword>
<dbReference type="InterPro" id="IPR012724">
    <property type="entry name" value="DnaJ"/>
</dbReference>
<dbReference type="GO" id="GO:0006260">
    <property type="term" value="P:DNA replication"/>
    <property type="evidence" value="ECO:0007669"/>
    <property type="project" value="UniProtKB-KW"/>
</dbReference>
<dbReference type="FunFam" id="2.60.260.20:FF:000005">
    <property type="entry name" value="Chaperone protein dnaJ 1, mitochondrial"/>
    <property type="match status" value="1"/>
</dbReference>
<dbReference type="Gene3D" id="2.60.260.20">
    <property type="entry name" value="Urease metallochaperone UreE, N-terminal domain"/>
    <property type="match status" value="2"/>
</dbReference>
<comment type="cofactor">
    <cofactor evidence="11">
        <name>Zn(2+)</name>
        <dbReference type="ChEBI" id="CHEBI:29105"/>
    </cofactor>
    <text evidence="11">Binds 2 Zn(2+) ions per monomer.</text>
</comment>
<dbReference type="Pfam" id="PF01556">
    <property type="entry name" value="DnaJ_C"/>
    <property type="match status" value="1"/>
</dbReference>
<evidence type="ECO:0000256" key="5">
    <source>
        <dbReference type="ARBA" id="ARBA00022771"/>
    </source>
</evidence>
<dbReference type="SMART" id="SM00271">
    <property type="entry name" value="DnaJ"/>
    <property type="match status" value="1"/>
</dbReference>
<dbReference type="InterPro" id="IPR002939">
    <property type="entry name" value="DnaJ_C"/>
</dbReference>
<dbReference type="AlphaFoldDB" id="A0A9D9E5E5"/>
<evidence type="ECO:0000256" key="2">
    <source>
        <dbReference type="ARBA" id="ARBA00022705"/>
    </source>
</evidence>
<feature type="binding site" evidence="11">
    <location>
        <position position="205"/>
    </location>
    <ligand>
        <name>Zn(2+)</name>
        <dbReference type="ChEBI" id="CHEBI:29105"/>
        <label>1</label>
    </ligand>
</feature>
<name>A0A9D9E5E5_9LACO</name>
<dbReference type="Gene3D" id="1.10.287.110">
    <property type="entry name" value="DnaJ domain"/>
    <property type="match status" value="1"/>
</dbReference>
<dbReference type="CDD" id="cd10747">
    <property type="entry name" value="DnaJ_C"/>
    <property type="match status" value="1"/>
</dbReference>
<dbReference type="FunFam" id="2.10.230.10:FF:000002">
    <property type="entry name" value="Molecular chaperone DnaJ"/>
    <property type="match status" value="1"/>
</dbReference>
<dbReference type="Gene3D" id="2.10.230.10">
    <property type="entry name" value="Heat shock protein DnaJ, cysteine-rich domain"/>
    <property type="match status" value="1"/>
</dbReference>
<dbReference type="EMBL" id="JADIMP010000057">
    <property type="protein sequence ID" value="MBO8441501.1"/>
    <property type="molecule type" value="Genomic_DNA"/>
</dbReference>
<dbReference type="HAMAP" id="MF_01152">
    <property type="entry name" value="DnaJ"/>
    <property type="match status" value="1"/>
</dbReference>
<dbReference type="CDD" id="cd06257">
    <property type="entry name" value="DnaJ"/>
    <property type="match status" value="1"/>
</dbReference>
<feature type="domain" description="J" evidence="13">
    <location>
        <begin position="5"/>
        <end position="69"/>
    </location>
</feature>
<feature type="repeat" description="CXXCXGXG motif" evidence="11">
    <location>
        <begin position="202"/>
        <end position="209"/>
    </location>
</feature>
<dbReference type="CDD" id="cd10719">
    <property type="entry name" value="DnaJ_zf"/>
    <property type="match status" value="1"/>
</dbReference>
<dbReference type="Pfam" id="PF00684">
    <property type="entry name" value="DnaJ_CXXCXGXG"/>
    <property type="match status" value="1"/>
</dbReference>
<evidence type="ECO:0000256" key="11">
    <source>
        <dbReference type="HAMAP-Rule" id="MF_01152"/>
    </source>
</evidence>
<dbReference type="PANTHER" id="PTHR43096">
    <property type="entry name" value="DNAJ HOMOLOG 1, MITOCHONDRIAL-RELATED"/>
    <property type="match status" value="1"/>
</dbReference>
<feature type="binding site" evidence="11">
    <location>
        <position position="191"/>
    </location>
    <ligand>
        <name>Zn(2+)</name>
        <dbReference type="ChEBI" id="CHEBI:29105"/>
        <label>2</label>
    </ligand>
</feature>
<comment type="caution">
    <text evidence="15">The sequence shown here is derived from an EMBL/GenBank/DDBJ whole genome shotgun (WGS) entry which is preliminary data.</text>
</comment>
<feature type="repeat" description="CXXCXGXG motif" evidence="11">
    <location>
        <begin position="188"/>
        <end position="195"/>
    </location>
</feature>
<keyword evidence="4 11" id="KW-0677">Repeat</keyword>
<feature type="binding site" evidence="11">
    <location>
        <position position="165"/>
    </location>
    <ligand>
        <name>Zn(2+)</name>
        <dbReference type="ChEBI" id="CHEBI:29105"/>
        <label>2</label>
    </ligand>
</feature>
<evidence type="ECO:0000256" key="9">
    <source>
        <dbReference type="ARBA" id="ARBA00061004"/>
    </source>
</evidence>
<keyword evidence="2 11" id="KW-0235">DNA replication</keyword>
<evidence type="ECO:0000256" key="4">
    <source>
        <dbReference type="ARBA" id="ARBA00022737"/>
    </source>
</evidence>
<dbReference type="GO" id="GO:0051082">
    <property type="term" value="F:unfolded protein binding"/>
    <property type="evidence" value="ECO:0007669"/>
    <property type="project" value="UniProtKB-UniRule"/>
</dbReference>
<keyword evidence="7 11" id="KW-0346">Stress response</keyword>
<dbReference type="GO" id="GO:0005737">
    <property type="term" value="C:cytoplasm"/>
    <property type="evidence" value="ECO:0007669"/>
    <property type="project" value="UniProtKB-SubCell"/>
</dbReference>
<dbReference type="GO" id="GO:0042026">
    <property type="term" value="P:protein refolding"/>
    <property type="evidence" value="ECO:0007669"/>
    <property type="project" value="TreeGrafter"/>
</dbReference>
<comment type="subunit">
    <text evidence="11">Homodimer.</text>
</comment>
<evidence type="ECO:0000313" key="16">
    <source>
        <dbReference type="Proteomes" id="UP000823614"/>
    </source>
</evidence>
<keyword evidence="6 11" id="KW-0862">Zinc</keyword>
<dbReference type="InterPro" id="IPR001305">
    <property type="entry name" value="HSP_DnaJ_Cys-rich_dom"/>
</dbReference>
<dbReference type="NCBIfam" id="NF008035">
    <property type="entry name" value="PRK10767.1"/>
    <property type="match status" value="1"/>
</dbReference>
<dbReference type="PROSITE" id="PS51188">
    <property type="entry name" value="ZF_CR"/>
    <property type="match status" value="1"/>
</dbReference>
<feature type="binding site" evidence="11">
    <location>
        <position position="148"/>
    </location>
    <ligand>
        <name>Zn(2+)</name>
        <dbReference type="ChEBI" id="CHEBI:29105"/>
        <label>1</label>
    </ligand>
</feature>
<evidence type="ECO:0000259" key="14">
    <source>
        <dbReference type="PROSITE" id="PS51188"/>
    </source>
</evidence>
<organism evidence="15 16">
    <name type="scientific">Candidatus Gallilactobacillus intestinavium</name>
    <dbReference type="NCBI Taxonomy" id="2840838"/>
    <lineage>
        <taxon>Bacteria</taxon>
        <taxon>Bacillati</taxon>
        <taxon>Bacillota</taxon>
        <taxon>Bacilli</taxon>
        <taxon>Lactobacillales</taxon>
        <taxon>Lactobacillaceae</taxon>
        <taxon>Lactobacillaceae incertae sedis</taxon>
        <taxon>Candidatus Gallilactobacillus</taxon>
    </lineage>
</organism>
<feature type="repeat" description="CXXCXGXG motif" evidence="11">
    <location>
        <begin position="162"/>
        <end position="169"/>
    </location>
</feature>
<feature type="binding site" evidence="11">
    <location>
        <position position="145"/>
    </location>
    <ligand>
        <name>Zn(2+)</name>
        <dbReference type="ChEBI" id="CHEBI:29105"/>
        <label>1</label>
    </ligand>
</feature>
<evidence type="ECO:0000256" key="12">
    <source>
        <dbReference type="PROSITE-ProRule" id="PRU00546"/>
    </source>
</evidence>
<dbReference type="InterPro" id="IPR008971">
    <property type="entry name" value="HSP40/DnaJ_pept-bd"/>
</dbReference>
<dbReference type="PANTHER" id="PTHR43096:SF48">
    <property type="entry name" value="CHAPERONE PROTEIN DNAJ"/>
    <property type="match status" value="1"/>
</dbReference>
<keyword evidence="3 11" id="KW-0479">Metal-binding</keyword>
<dbReference type="NCBIfam" id="NF010869">
    <property type="entry name" value="PRK14276.1"/>
    <property type="match status" value="1"/>
</dbReference>
<dbReference type="InterPro" id="IPR036869">
    <property type="entry name" value="J_dom_sf"/>
</dbReference>
<comment type="domain">
    <text evidence="11">The J domain is necessary and sufficient to stimulate DnaK ATPase activity. Zinc center 1 plays an important role in the autonomous, DnaK-independent chaperone activity of DnaJ. Zinc center 2 is essential for interaction with DnaK and for DnaJ activity.</text>
</comment>